<dbReference type="InterPro" id="IPR026259">
    <property type="entry name" value="MauG/Cytc_peroxidase"/>
</dbReference>
<dbReference type="Gene3D" id="1.10.760.10">
    <property type="entry name" value="Cytochrome c-like domain"/>
    <property type="match status" value="2"/>
</dbReference>
<keyword evidence="5" id="KW-0574">Periplasm</keyword>
<dbReference type="InterPro" id="IPR009056">
    <property type="entry name" value="Cyt_c-like_dom"/>
</dbReference>
<evidence type="ECO:0000256" key="8">
    <source>
        <dbReference type="PIRSR" id="PIRSR000294-1"/>
    </source>
</evidence>
<dbReference type="GO" id="GO:0020037">
    <property type="term" value="F:heme binding"/>
    <property type="evidence" value="ECO:0007669"/>
    <property type="project" value="InterPro"/>
</dbReference>
<dbReference type="SUPFAM" id="SSF46626">
    <property type="entry name" value="Cytochrome c"/>
    <property type="match status" value="2"/>
</dbReference>
<dbReference type="InterPro" id="IPR036909">
    <property type="entry name" value="Cyt_c-like_dom_sf"/>
</dbReference>
<evidence type="ECO:0000259" key="10">
    <source>
        <dbReference type="PROSITE" id="PS51007"/>
    </source>
</evidence>
<proteinExistence type="predicted"/>
<comment type="subcellular location">
    <subcellularLocation>
        <location evidence="1">Periplasm</location>
    </subcellularLocation>
</comment>
<dbReference type="PROSITE" id="PS51007">
    <property type="entry name" value="CYTC"/>
    <property type="match status" value="1"/>
</dbReference>
<feature type="binding site" description="covalent" evidence="8">
    <location>
        <position position="50"/>
    </location>
    <ligand>
        <name>heme c</name>
        <dbReference type="ChEBI" id="CHEBI:61717"/>
        <label>1</label>
    </ligand>
</feature>
<dbReference type="PANTHER" id="PTHR30600:SF10">
    <property type="entry name" value="BLL6722 PROTEIN"/>
    <property type="match status" value="1"/>
</dbReference>
<comment type="PTM">
    <text evidence="8">Binds 2 heme groups per subunit.</text>
</comment>
<keyword evidence="6" id="KW-0560">Oxidoreductase</keyword>
<evidence type="ECO:0000313" key="12">
    <source>
        <dbReference type="Proteomes" id="UP000004095"/>
    </source>
</evidence>
<comment type="caution">
    <text evidence="11">The sequence shown here is derived from an EMBL/GenBank/DDBJ whole genome shotgun (WGS) entry which is preliminary data.</text>
</comment>
<feature type="binding site" description="axial binding residue" evidence="9">
    <location>
        <position position="194"/>
    </location>
    <ligand>
        <name>heme c</name>
        <dbReference type="ChEBI" id="CHEBI:61717"/>
        <label>2</label>
    </ligand>
    <ligandPart>
        <name>Fe</name>
        <dbReference type="ChEBI" id="CHEBI:18248"/>
    </ligandPart>
</feature>
<dbReference type="PIRSF" id="PIRSF000294">
    <property type="entry name" value="Cytochrome-c_peroxidase"/>
    <property type="match status" value="1"/>
</dbReference>
<evidence type="ECO:0000256" key="2">
    <source>
        <dbReference type="ARBA" id="ARBA00022617"/>
    </source>
</evidence>
<feature type="binding site" description="covalent" evidence="8">
    <location>
        <position position="190"/>
    </location>
    <ligand>
        <name>heme c</name>
        <dbReference type="ChEBI" id="CHEBI:61717"/>
        <label>2</label>
    </ligand>
</feature>
<keyword evidence="2 8" id="KW-0349">Heme</keyword>
<evidence type="ECO:0000313" key="11">
    <source>
        <dbReference type="EMBL" id="EAY29502.1"/>
    </source>
</evidence>
<accession>A1ZIW5</accession>
<feature type="domain" description="Cytochrome c" evidence="10">
    <location>
        <begin position="177"/>
        <end position="304"/>
    </location>
</feature>
<keyword evidence="7 9" id="KW-0408">Iron</keyword>
<gene>
    <name evidence="11" type="ORF">M23134_00386</name>
</gene>
<dbReference type="GO" id="GO:0009055">
    <property type="term" value="F:electron transfer activity"/>
    <property type="evidence" value="ECO:0007669"/>
    <property type="project" value="InterPro"/>
</dbReference>
<feature type="binding site" description="covalent" evidence="8">
    <location>
        <position position="193"/>
    </location>
    <ligand>
        <name>heme c</name>
        <dbReference type="ChEBI" id="CHEBI:61717"/>
        <label>2</label>
    </ligand>
</feature>
<dbReference type="InterPro" id="IPR004852">
    <property type="entry name" value="Di-haem_cyt_c_peroxidsae"/>
</dbReference>
<evidence type="ECO:0000256" key="6">
    <source>
        <dbReference type="ARBA" id="ARBA00023002"/>
    </source>
</evidence>
<comment type="cofactor">
    <cofactor evidence="8">
        <name>heme</name>
        <dbReference type="ChEBI" id="CHEBI:30413"/>
    </cofactor>
    <text evidence="8">Binds 2 heme groups.</text>
</comment>
<protein>
    <submittedName>
        <fullName evidence="11">Methylamine utilization protein MauG</fullName>
    </submittedName>
</protein>
<sequence length="314" mass="35605">MPPFKLPSHFPSPLYSFDKNPLSNQGISLGRRLFFDPILSKDSSIACGSCHHPSQAFADTGKRFSRGIAGQFTKRNAPGLFNLLWQREFFADGGVRHFELIPLAPLVNRQEMQGDLQELLGRLNKNTSYKQQFSQVFDTDSLQSKHLLYALAQFMGSLISATSRYDQYVQKKLPLSDIEQQGLTVFKQKCSTCHQISNQLFTDLSYRNIGLDSVLLDVGRYNITERKEDKGKFKVPSLRNVLLTPPYMHDGRFSTIDEVLTHYTKGVKHTPTLDKGLRNNTGSPGIALSLDERRAIKAFLHTLTDTAFIRKHHK</sequence>
<reference evidence="11 12" key="1">
    <citation type="submission" date="2007-01" db="EMBL/GenBank/DDBJ databases">
        <authorList>
            <person name="Haygood M."/>
            <person name="Podell S."/>
            <person name="Anderson C."/>
            <person name="Hopkinson B."/>
            <person name="Roe K."/>
            <person name="Barbeau K."/>
            <person name="Gaasterland T."/>
            <person name="Ferriera S."/>
            <person name="Johnson J."/>
            <person name="Kravitz S."/>
            <person name="Beeson K."/>
            <person name="Sutton G."/>
            <person name="Rogers Y.-H."/>
            <person name="Friedman R."/>
            <person name="Frazier M."/>
            <person name="Venter J.C."/>
        </authorList>
    </citation>
    <scope>NUCLEOTIDE SEQUENCE [LARGE SCALE GENOMIC DNA]</scope>
    <source>
        <strain evidence="11 12">ATCC 23134</strain>
    </source>
</reference>
<dbReference type="Pfam" id="PF03150">
    <property type="entry name" value="CCP_MauG"/>
    <property type="match status" value="1"/>
</dbReference>
<dbReference type="Proteomes" id="UP000004095">
    <property type="component" value="Unassembled WGS sequence"/>
</dbReference>
<dbReference type="InterPro" id="IPR051395">
    <property type="entry name" value="Cytochrome_c_Peroxidase/MauG"/>
</dbReference>
<dbReference type="EMBL" id="AAWS01000010">
    <property type="protein sequence ID" value="EAY29502.1"/>
    <property type="molecule type" value="Genomic_DNA"/>
</dbReference>
<evidence type="ECO:0000256" key="5">
    <source>
        <dbReference type="ARBA" id="ARBA00022764"/>
    </source>
</evidence>
<feature type="binding site" description="covalent" evidence="8">
    <location>
        <position position="47"/>
    </location>
    <ligand>
        <name>heme c</name>
        <dbReference type="ChEBI" id="CHEBI:61717"/>
        <label>1</label>
    </ligand>
</feature>
<evidence type="ECO:0000256" key="3">
    <source>
        <dbReference type="ARBA" id="ARBA00022723"/>
    </source>
</evidence>
<name>A1ZIW5_MICM2</name>
<evidence type="ECO:0000256" key="9">
    <source>
        <dbReference type="PIRSR" id="PIRSR000294-2"/>
    </source>
</evidence>
<dbReference type="GO" id="GO:0042597">
    <property type="term" value="C:periplasmic space"/>
    <property type="evidence" value="ECO:0007669"/>
    <property type="project" value="UniProtKB-SubCell"/>
</dbReference>
<evidence type="ECO:0000256" key="7">
    <source>
        <dbReference type="ARBA" id="ARBA00023004"/>
    </source>
</evidence>
<keyword evidence="3 9" id="KW-0479">Metal-binding</keyword>
<dbReference type="GO" id="GO:0046872">
    <property type="term" value="F:metal ion binding"/>
    <property type="evidence" value="ECO:0007669"/>
    <property type="project" value="UniProtKB-KW"/>
</dbReference>
<evidence type="ECO:0000256" key="1">
    <source>
        <dbReference type="ARBA" id="ARBA00004418"/>
    </source>
</evidence>
<keyword evidence="12" id="KW-1185">Reference proteome</keyword>
<keyword evidence="4" id="KW-0732">Signal</keyword>
<organism evidence="11 12">
    <name type="scientific">Microscilla marina ATCC 23134</name>
    <dbReference type="NCBI Taxonomy" id="313606"/>
    <lineage>
        <taxon>Bacteria</taxon>
        <taxon>Pseudomonadati</taxon>
        <taxon>Bacteroidota</taxon>
        <taxon>Cytophagia</taxon>
        <taxon>Cytophagales</taxon>
        <taxon>Microscillaceae</taxon>
        <taxon>Microscilla</taxon>
    </lineage>
</organism>
<dbReference type="PANTHER" id="PTHR30600">
    <property type="entry name" value="CYTOCHROME C PEROXIDASE-RELATED"/>
    <property type="match status" value="1"/>
</dbReference>
<dbReference type="AlphaFoldDB" id="A1ZIW5"/>
<dbReference type="GO" id="GO:0004130">
    <property type="term" value="F:cytochrome-c peroxidase activity"/>
    <property type="evidence" value="ECO:0007669"/>
    <property type="project" value="TreeGrafter"/>
</dbReference>
<feature type="binding site" description="axial binding residue" evidence="9">
    <location>
        <position position="51"/>
    </location>
    <ligand>
        <name>heme c</name>
        <dbReference type="ChEBI" id="CHEBI:61717"/>
        <label>1</label>
    </ligand>
    <ligandPart>
        <name>Fe</name>
        <dbReference type="ChEBI" id="CHEBI:18248"/>
    </ligandPart>
</feature>
<dbReference type="eggNOG" id="COG1858">
    <property type="taxonomic scope" value="Bacteria"/>
</dbReference>
<evidence type="ECO:0000256" key="4">
    <source>
        <dbReference type="ARBA" id="ARBA00022729"/>
    </source>
</evidence>